<dbReference type="KEGG" id="dmm:dnm_015860"/>
<evidence type="ECO:0000259" key="3">
    <source>
        <dbReference type="PROSITE" id="PS50977"/>
    </source>
</evidence>
<dbReference type="InterPro" id="IPR009057">
    <property type="entry name" value="Homeodomain-like_sf"/>
</dbReference>
<keyword evidence="1 2" id="KW-0238">DNA-binding</keyword>
<dbReference type="Proteomes" id="UP000663722">
    <property type="component" value="Chromosome"/>
</dbReference>
<dbReference type="InterPro" id="IPR032551">
    <property type="entry name" value="BscR_C"/>
</dbReference>
<dbReference type="EMBL" id="CP061800">
    <property type="protein sequence ID" value="QTA85575.1"/>
    <property type="molecule type" value="Genomic_DNA"/>
</dbReference>
<proteinExistence type="predicted"/>
<dbReference type="Pfam" id="PF16295">
    <property type="entry name" value="TetR_C_10"/>
    <property type="match status" value="1"/>
</dbReference>
<feature type="domain" description="HTH tetR-type" evidence="3">
    <location>
        <begin position="6"/>
        <end position="66"/>
    </location>
</feature>
<dbReference type="Gene3D" id="1.10.357.10">
    <property type="entry name" value="Tetracycline Repressor, domain 2"/>
    <property type="match status" value="1"/>
</dbReference>
<feature type="DNA-binding region" description="H-T-H motif" evidence="2">
    <location>
        <begin position="29"/>
        <end position="48"/>
    </location>
</feature>
<dbReference type="AlphaFoldDB" id="A0A975GLH0"/>
<evidence type="ECO:0000256" key="2">
    <source>
        <dbReference type="PROSITE-ProRule" id="PRU00335"/>
    </source>
</evidence>
<reference evidence="4" key="1">
    <citation type="journal article" date="2021" name="Microb. Physiol.">
        <title>Proteogenomic Insights into the Physiology of Marine, Sulfate-Reducing, Filamentous Desulfonema limicola and Desulfonema magnum.</title>
        <authorList>
            <person name="Schnaars V."/>
            <person name="Wohlbrand L."/>
            <person name="Scheve S."/>
            <person name="Hinrichs C."/>
            <person name="Reinhardt R."/>
            <person name="Rabus R."/>
        </authorList>
    </citation>
    <scope>NUCLEOTIDE SEQUENCE</scope>
    <source>
        <strain evidence="4">4be13</strain>
    </source>
</reference>
<name>A0A975GLH0_9BACT</name>
<evidence type="ECO:0000313" key="5">
    <source>
        <dbReference type="Proteomes" id="UP000663722"/>
    </source>
</evidence>
<organism evidence="4 5">
    <name type="scientific">Desulfonema magnum</name>
    <dbReference type="NCBI Taxonomy" id="45655"/>
    <lineage>
        <taxon>Bacteria</taxon>
        <taxon>Pseudomonadati</taxon>
        <taxon>Thermodesulfobacteriota</taxon>
        <taxon>Desulfobacteria</taxon>
        <taxon>Desulfobacterales</taxon>
        <taxon>Desulfococcaceae</taxon>
        <taxon>Desulfonema</taxon>
    </lineage>
</organism>
<dbReference type="SUPFAM" id="SSF46689">
    <property type="entry name" value="Homeodomain-like"/>
    <property type="match status" value="1"/>
</dbReference>
<dbReference type="GO" id="GO:0003677">
    <property type="term" value="F:DNA binding"/>
    <property type="evidence" value="ECO:0007669"/>
    <property type="project" value="UniProtKB-UniRule"/>
</dbReference>
<protein>
    <submittedName>
        <fullName evidence="4">Transcriptional regulator, TetR-type</fullName>
    </submittedName>
</protein>
<keyword evidence="5" id="KW-1185">Reference proteome</keyword>
<dbReference type="PANTHER" id="PTHR43479:SF11">
    <property type="entry name" value="ACREF_ENVCD OPERON REPRESSOR-RELATED"/>
    <property type="match status" value="1"/>
</dbReference>
<dbReference type="RefSeq" id="WP_207681577.1">
    <property type="nucleotide sequence ID" value="NZ_CP061800.1"/>
</dbReference>
<dbReference type="PROSITE" id="PS50977">
    <property type="entry name" value="HTH_TETR_2"/>
    <property type="match status" value="1"/>
</dbReference>
<gene>
    <name evidence="4" type="ORF">dnm_015860</name>
</gene>
<dbReference type="PANTHER" id="PTHR43479">
    <property type="entry name" value="ACREF/ENVCD OPERON REPRESSOR-RELATED"/>
    <property type="match status" value="1"/>
</dbReference>
<sequence length="190" mass="22102">MKDKAWDKRRKIMTSALHLIAENGFHASPAAMIARNAGVGVGTLYRYFKNKDALIREIYMQVRQDMDDIIYRDYSEELPVRDRFMGIFTARVKYLLAHPDTYKFLEQYHHSPYYFNKKREKSASDEALFTDLLDYAKSRHIVKDMDNKILCAIAFGPILFLFKEHLTGSVRLDDELGGKMAGACWDALKF</sequence>
<accession>A0A975GLH0</accession>
<dbReference type="Pfam" id="PF00440">
    <property type="entry name" value="TetR_N"/>
    <property type="match status" value="1"/>
</dbReference>
<dbReference type="InterPro" id="IPR036271">
    <property type="entry name" value="Tet_transcr_reg_TetR-rel_C_sf"/>
</dbReference>
<evidence type="ECO:0000256" key="1">
    <source>
        <dbReference type="ARBA" id="ARBA00023125"/>
    </source>
</evidence>
<dbReference type="InterPro" id="IPR001647">
    <property type="entry name" value="HTH_TetR"/>
</dbReference>
<dbReference type="PRINTS" id="PR00455">
    <property type="entry name" value="HTHTETR"/>
</dbReference>
<dbReference type="SUPFAM" id="SSF48498">
    <property type="entry name" value="Tetracyclin repressor-like, C-terminal domain"/>
    <property type="match status" value="1"/>
</dbReference>
<dbReference type="InterPro" id="IPR050624">
    <property type="entry name" value="HTH-type_Tx_Regulator"/>
</dbReference>
<evidence type="ECO:0000313" key="4">
    <source>
        <dbReference type="EMBL" id="QTA85575.1"/>
    </source>
</evidence>